<dbReference type="VEuPathDB" id="FungiDB:I7I51_08881"/>
<reference evidence="1" key="1">
    <citation type="submission" date="2021-01" db="EMBL/GenBank/DDBJ databases">
        <title>Chromosome-level genome assembly of a human fungal pathogen reveals clustering of transcriptionally co-regulated genes.</title>
        <authorList>
            <person name="Voorhies M."/>
            <person name="Cohen S."/>
            <person name="Shea T.P."/>
            <person name="Petrus S."/>
            <person name="Munoz J.F."/>
            <person name="Poplawski S."/>
            <person name="Goldman W.E."/>
            <person name="Michael T."/>
            <person name="Cuomo C.A."/>
            <person name="Sil A."/>
            <person name="Beyhan S."/>
        </authorList>
    </citation>
    <scope>NUCLEOTIDE SEQUENCE</scope>
    <source>
        <strain evidence="1">WU24</strain>
    </source>
</reference>
<gene>
    <name evidence="1" type="ORF">I7I51_08881</name>
</gene>
<dbReference type="AlphaFoldDB" id="A0A8A1LZ24"/>
<evidence type="ECO:0000313" key="2">
    <source>
        <dbReference type="Proteomes" id="UP000663671"/>
    </source>
</evidence>
<dbReference type="EMBL" id="CP069109">
    <property type="protein sequence ID" value="QSS59446.1"/>
    <property type="molecule type" value="Genomic_DNA"/>
</dbReference>
<organism evidence="1 2">
    <name type="scientific">Ajellomyces capsulatus</name>
    <name type="common">Darling's disease fungus</name>
    <name type="synonym">Histoplasma capsulatum</name>
    <dbReference type="NCBI Taxonomy" id="5037"/>
    <lineage>
        <taxon>Eukaryota</taxon>
        <taxon>Fungi</taxon>
        <taxon>Dikarya</taxon>
        <taxon>Ascomycota</taxon>
        <taxon>Pezizomycotina</taxon>
        <taxon>Eurotiomycetes</taxon>
        <taxon>Eurotiomycetidae</taxon>
        <taxon>Onygenales</taxon>
        <taxon>Ajellomycetaceae</taxon>
        <taxon>Histoplasma</taxon>
    </lineage>
</organism>
<name>A0A8A1LZ24_AJECA</name>
<evidence type="ECO:0000313" key="1">
    <source>
        <dbReference type="EMBL" id="QSS59446.1"/>
    </source>
</evidence>
<accession>A0A8A1LZ24</accession>
<proteinExistence type="predicted"/>
<protein>
    <submittedName>
        <fullName evidence="1">Uncharacterized protein</fullName>
    </submittedName>
</protein>
<sequence>MFTKLLFSDFPKKKIISVTAFFHGNETEYSFWPARRMRGNHAQAPASLRYARLRPPAEETDKYKYRVSESLRNQAREPSSGRRNVARFGLVQHGASWWKKGRSDLQHP</sequence>
<dbReference type="OrthoDB" id="10441017at2759"/>
<dbReference type="Proteomes" id="UP000663671">
    <property type="component" value="Chromosome 2"/>
</dbReference>